<feature type="compositionally biased region" description="Polar residues" evidence="1">
    <location>
        <begin position="16"/>
        <end position="26"/>
    </location>
</feature>
<sequence length="136" mass="15351">MEQPPFKKARVESPGEQCQGTQSFNDSPHVGKALDGSSNSDKGLLHLPVELQFEILDWLQKITLLTRAPNIPELPVEYLKRTDTLRALSQVCAVYRRAYLGFLWETVNVCVPPVRKTEILRSTSMLQTFLSGYVMA</sequence>
<protein>
    <submittedName>
        <fullName evidence="2">Uncharacterized protein</fullName>
    </submittedName>
</protein>
<proteinExistence type="predicted"/>
<organism evidence="2 3">
    <name type="scientific">Gymnopilus junonius</name>
    <name type="common">Spectacular rustgill mushroom</name>
    <name type="synonym">Gymnopilus spectabilis subsp. junonius</name>
    <dbReference type="NCBI Taxonomy" id="109634"/>
    <lineage>
        <taxon>Eukaryota</taxon>
        <taxon>Fungi</taxon>
        <taxon>Dikarya</taxon>
        <taxon>Basidiomycota</taxon>
        <taxon>Agaricomycotina</taxon>
        <taxon>Agaricomycetes</taxon>
        <taxon>Agaricomycetidae</taxon>
        <taxon>Agaricales</taxon>
        <taxon>Agaricineae</taxon>
        <taxon>Hymenogastraceae</taxon>
        <taxon>Gymnopilus</taxon>
    </lineage>
</organism>
<name>A0A9P5TS83_GYMJU</name>
<dbReference type="EMBL" id="JADNYJ010000007">
    <property type="protein sequence ID" value="KAF8910143.1"/>
    <property type="molecule type" value="Genomic_DNA"/>
</dbReference>
<dbReference type="Proteomes" id="UP000724874">
    <property type="component" value="Unassembled WGS sequence"/>
</dbReference>
<keyword evidence="3" id="KW-1185">Reference proteome</keyword>
<comment type="caution">
    <text evidence="2">The sequence shown here is derived from an EMBL/GenBank/DDBJ whole genome shotgun (WGS) entry which is preliminary data.</text>
</comment>
<reference evidence="2" key="1">
    <citation type="submission" date="2020-11" db="EMBL/GenBank/DDBJ databases">
        <authorList>
            <consortium name="DOE Joint Genome Institute"/>
            <person name="Ahrendt S."/>
            <person name="Riley R."/>
            <person name="Andreopoulos W."/>
            <person name="LaButti K."/>
            <person name="Pangilinan J."/>
            <person name="Ruiz-duenas F.J."/>
            <person name="Barrasa J.M."/>
            <person name="Sanchez-Garcia M."/>
            <person name="Camarero S."/>
            <person name="Miyauchi S."/>
            <person name="Serrano A."/>
            <person name="Linde D."/>
            <person name="Babiker R."/>
            <person name="Drula E."/>
            <person name="Ayuso-Fernandez I."/>
            <person name="Pacheco R."/>
            <person name="Padilla G."/>
            <person name="Ferreira P."/>
            <person name="Barriuso J."/>
            <person name="Kellner H."/>
            <person name="Castanera R."/>
            <person name="Alfaro M."/>
            <person name="Ramirez L."/>
            <person name="Pisabarro A.G."/>
            <person name="Kuo A."/>
            <person name="Tritt A."/>
            <person name="Lipzen A."/>
            <person name="He G."/>
            <person name="Yan M."/>
            <person name="Ng V."/>
            <person name="Cullen D."/>
            <person name="Martin F."/>
            <person name="Rosso M.-N."/>
            <person name="Henrissat B."/>
            <person name="Hibbett D."/>
            <person name="Martinez A.T."/>
            <person name="Grigoriev I.V."/>
        </authorList>
    </citation>
    <scope>NUCLEOTIDE SEQUENCE</scope>
    <source>
        <strain evidence="2">AH 44721</strain>
    </source>
</reference>
<gene>
    <name evidence="2" type="ORF">CPB84DRAFT_1359046</name>
</gene>
<feature type="region of interest" description="Disordered" evidence="1">
    <location>
        <begin position="1"/>
        <end position="35"/>
    </location>
</feature>
<dbReference type="AlphaFoldDB" id="A0A9P5TS83"/>
<dbReference type="OrthoDB" id="3251070at2759"/>
<evidence type="ECO:0000313" key="3">
    <source>
        <dbReference type="Proteomes" id="UP000724874"/>
    </source>
</evidence>
<evidence type="ECO:0000256" key="1">
    <source>
        <dbReference type="SAM" id="MobiDB-lite"/>
    </source>
</evidence>
<accession>A0A9P5TS83</accession>
<evidence type="ECO:0000313" key="2">
    <source>
        <dbReference type="EMBL" id="KAF8910143.1"/>
    </source>
</evidence>